<feature type="transmembrane region" description="Helical" evidence="1">
    <location>
        <begin position="62"/>
        <end position="82"/>
    </location>
</feature>
<feature type="transmembrane region" description="Helical" evidence="1">
    <location>
        <begin position="36"/>
        <end position="56"/>
    </location>
</feature>
<reference evidence="2" key="1">
    <citation type="submission" date="2020-05" db="EMBL/GenBank/DDBJ databases">
        <title>Chitinophaga laudate sp. nov., isolated from a tropical peat swamp.</title>
        <authorList>
            <person name="Goh C.B.S."/>
            <person name="Lee M.S."/>
            <person name="Parimannan S."/>
            <person name="Pasbakhsh P."/>
            <person name="Yule C.M."/>
            <person name="Rajandas H."/>
            <person name="Loke S."/>
            <person name="Croft L."/>
            <person name="Tan J.B.L."/>
        </authorList>
    </citation>
    <scope>NUCLEOTIDE SEQUENCE</scope>
    <source>
        <strain evidence="2">Mgbs1</strain>
    </source>
</reference>
<keyword evidence="1" id="KW-1133">Transmembrane helix</keyword>
<accession>A0A9Q5D9U6</accession>
<protein>
    <submittedName>
        <fullName evidence="2">DUF3137 domain-containing protein</fullName>
    </submittedName>
</protein>
<evidence type="ECO:0000313" key="2">
    <source>
        <dbReference type="EMBL" id="NSL87956.1"/>
    </source>
</evidence>
<evidence type="ECO:0000256" key="1">
    <source>
        <dbReference type="SAM" id="Phobius"/>
    </source>
</evidence>
<dbReference type="EMBL" id="RIAR02000001">
    <property type="protein sequence ID" value="NSL87956.1"/>
    <property type="molecule type" value="Genomic_DNA"/>
</dbReference>
<dbReference type="Pfam" id="PF11335">
    <property type="entry name" value="DUF3137"/>
    <property type="match status" value="1"/>
</dbReference>
<keyword evidence="3" id="KW-1185">Reference proteome</keyword>
<gene>
    <name evidence="2" type="ORF">ECE50_014000</name>
</gene>
<keyword evidence="1" id="KW-0472">Membrane</keyword>
<comment type="caution">
    <text evidence="2">The sequence shown here is derived from an EMBL/GenBank/DDBJ whole genome shotgun (WGS) entry which is preliminary data.</text>
</comment>
<evidence type="ECO:0000313" key="3">
    <source>
        <dbReference type="Proteomes" id="UP000281028"/>
    </source>
</evidence>
<sequence>MKTLEEFNAFADQHLEKDLQALDQQRVAGKNWLRRMWVLGLLPVILFAVFFLRPAAAAGSGYFIAIWLLTGIVLAVGAGWLVKRMMLRQPGAVAGVSYQQSFKEKVVRPIIKFINPDFSYQPLNHASYEEFTESGLFARREYNISGNDQVYGKAGNMNFQFCDLKVTHMPLVTLRGIGADVVFEGSYFIAQYSRNFHIPVYVIPRISLSEGLFADKHTDTGYIETWHLGKKVLPADTAFNRQFMVYSPDNDTAQQLLTPALMQKIMALQERSQAKVFISFCNNRIYIGISHGTDYFETDINQPVTNRRMLTDFYLDFISLLQLAEEISE</sequence>
<dbReference type="AlphaFoldDB" id="A0A9Q5D9U6"/>
<proteinExistence type="predicted"/>
<dbReference type="InterPro" id="IPR021484">
    <property type="entry name" value="DUF3137"/>
</dbReference>
<organism evidence="2 3">
    <name type="scientific">Chitinophaga solisilvae</name>
    <dbReference type="NCBI Taxonomy" id="1233460"/>
    <lineage>
        <taxon>Bacteria</taxon>
        <taxon>Pseudomonadati</taxon>
        <taxon>Bacteroidota</taxon>
        <taxon>Chitinophagia</taxon>
        <taxon>Chitinophagales</taxon>
        <taxon>Chitinophagaceae</taxon>
        <taxon>Chitinophaga</taxon>
    </lineage>
</organism>
<dbReference type="Proteomes" id="UP000281028">
    <property type="component" value="Unassembled WGS sequence"/>
</dbReference>
<name>A0A9Q5D9U6_9BACT</name>
<keyword evidence="1" id="KW-0812">Transmembrane</keyword>